<evidence type="ECO:0000313" key="4">
    <source>
        <dbReference type="Proteomes" id="UP000292686"/>
    </source>
</evidence>
<protein>
    <recommendedName>
        <fullName evidence="6">Alkaline shock response membrane anchor protein AmaP</fullName>
    </recommendedName>
</protein>
<keyword evidence="1" id="KW-0812">Transmembrane</keyword>
<dbReference type="Proteomes" id="UP000581087">
    <property type="component" value="Unassembled WGS sequence"/>
</dbReference>
<dbReference type="OrthoDB" id="5123397at2"/>
<dbReference type="Proteomes" id="UP000292686">
    <property type="component" value="Unassembled WGS sequence"/>
</dbReference>
<dbReference type="EMBL" id="JACCBI010000001">
    <property type="protein sequence ID" value="NYD68720.1"/>
    <property type="molecule type" value="Genomic_DNA"/>
</dbReference>
<evidence type="ECO:0000256" key="1">
    <source>
        <dbReference type="SAM" id="Phobius"/>
    </source>
</evidence>
<reference evidence="2 5" key="2">
    <citation type="submission" date="2020-07" db="EMBL/GenBank/DDBJ databases">
        <title>Sequencing the genomes of 1000 actinobacteria strains.</title>
        <authorList>
            <person name="Klenk H.-P."/>
        </authorList>
    </citation>
    <scope>NUCLEOTIDE SEQUENCE [LARGE SCALE GENOMIC DNA]</scope>
    <source>
        <strain evidence="2 5">DSM 23870</strain>
    </source>
</reference>
<feature type="transmembrane region" description="Helical" evidence="1">
    <location>
        <begin position="64"/>
        <end position="88"/>
    </location>
</feature>
<sequence length="201" mass="21377">MNSTNRFANRFLILVTGLVLLVVGAAGAAAVLVPVVRDAWKDQAGAVDDQIATWVEQTQIGTAGISWITVAGLAVLVLAVILLVVFIVRQGRGHTRVAVTEPTSEHGTTVIEASVAEHALQEAIDGRPEFVASHVSTYRVRRTPVLKVSVTCRRGVSPKDAANIVEDALRALDTLLGRSIPTLIQISGGSRARVTTTTRLQ</sequence>
<dbReference type="EMBL" id="SDPM01000006">
    <property type="protein sequence ID" value="RXZ86079.1"/>
    <property type="molecule type" value="Genomic_DNA"/>
</dbReference>
<keyword evidence="4" id="KW-1185">Reference proteome</keyword>
<dbReference type="AlphaFoldDB" id="A0A4Q2M2Q7"/>
<dbReference type="RefSeq" id="WP_129175758.1">
    <property type="nucleotide sequence ID" value="NZ_JACCBI010000001.1"/>
</dbReference>
<evidence type="ECO:0000313" key="3">
    <source>
        <dbReference type="EMBL" id="RXZ86079.1"/>
    </source>
</evidence>
<evidence type="ECO:0008006" key="6">
    <source>
        <dbReference type="Google" id="ProtNLM"/>
    </source>
</evidence>
<evidence type="ECO:0000313" key="2">
    <source>
        <dbReference type="EMBL" id="NYD68720.1"/>
    </source>
</evidence>
<keyword evidence="1" id="KW-0472">Membrane</keyword>
<keyword evidence="1" id="KW-1133">Transmembrane helix</keyword>
<reference evidence="3 4" key="1">
    <citation type="submission" date="2019-01" db="EMBL/GenBank/DDBJ databases">
        <title>Agromyces.</title>
        <authorList>
            <person name="Li J."/>
        </authorList>
    </citation>
    <scope>NUCLEOTIDE SEQUENCE [LARGE SCALE GENOMIC DNA]</scope>
    <source>
        <strain evidence="3 4">DSM 23870</strain>
    </source>
</reference>
<organism evidence="3 4">
    <name type="scientific">Agromyces atrinae</name>
    <dbReference type="NCBI Taxonomy" id="592376"/>
    <lineage>
        <taxon>Bacteria</taxon>
        <taxon>Bacillati</taxon>
        <taxon>Actinomycetota</taxon>
        <taxon>Actinomycetes</taxon>
        <taxon>Micrococcales</taxon>
        <taxon>Microbacteriaceae</taxon>
        <taxon>Agromyces</taxon>
    </lineage>
</organism>
<name>A0A4Q2M2Q7_9MICO</name>
<proteinExistence type="predicted"/>
<evidence type="ECO:0000313" key="5">
    <source>
        <dbReference type="Proteomes" id="UP000581087"/>
    </source>
</evidence>
<comment type="caution">
    <text evidence="3">The sequence shown here is derived from an EMBL/GenBank/DDBJ whole genome shotgun (WGS) entry which is preliminary data.</text>
</comment>
<gene>
    <name evidence="2" type="ORF">BJ972_003239</name>
    <name evidence="3" type="ORF">ESP50_12845</name>
</gene>
<accession>A0A4Q2M2Q7</accession>